<comment type="pathway">
    <text evidence="3 13">Cofactor biosynthesis; biotin biosynthesis; 7,8-diaminononanoate from 8-amino-7-oxononanoate (SAM route): step 1/1.</text>
</comment>
<dbReference type="UniPathway" id="UPA00078">
    <property type="reaction ID" value="UER00160"/>
</dbReference>
<dbReference type="PROSITE" id="PS00600">
    <property type="entry name" value="AA_TRANSFER_CLASS_3"/>
    <property type="match status" value="1"/>
</dbReference>
<evidence type="ECO:0000256" key="3">
    <source>
        <dbReference type="ARBA" id="ARBA00005063"/>
    </source>
</evidence>
<feature type="binding site" evidence="13">
    <location>
        <begin position="121"/>
        <end position="122"/>
    </location>
    <ligand>
        <name>pyridoxal 5'-phosphate</name>
        <dbReference type="ChEBI" id="CHEBI:597326"/>
    </ligand>
</feature>
<dbReference type="InterPro" id="IPR015424">
    <property type="entry name" value="PyrdxlP-dep_Trfase"/>
</dbReference>
<comment type="caution">
    <text evidence="13">Lacks conserved residue(s) required for the propagation of feature annotation.</text>
</comment>
<dbReference type="HAMAP" id="MF_00834">
    <property type="entry name" value="BioA"/>
    <property type="match status" value="1"/>
</dbReference>
<dbReference type="InterPro" id="IPR049704">
    <property type="entry name" value="Aminotrans_3_PPA_site"/>
</dbReference>
<organism evidence="14 15">
    <name type="scientific">Abyssobacteria bacterium (strain SURF_5)</name>
    <dbReference type="NCBI Taxonomy" id="2093360"/>
    <lineage>
        <taxon>Bacteria</taxon>
        <taxon>Pseudomonadati</taxon>
        <taxon>Candidatus Hydrogenedentota</taxon>
        <taxon>Candidatus Abyssobacteria</taxon>
    </lineage>
</organism>
<comment type="cofactor">
    <cofactor evidence="1 13">
        <name>pyridoxal 5'-phosphate</name>
        <dbReference type="ChEBI" id="CHEBI:597326"/>
    </cofactor>
</comment>
<keyword evidence="8 13" id="KW-0949">S-adenosyl-L-methionine</keyword>
<dbReference type="Pfam" id="PF00202">
    <property type="entry name" value="Aminotran_3"/>
    <property type="match status" value="1"/>
</dbReference>
<keyword evidence="9 13" id="KW-0093">Biotin biosynthesis</keyword>
<evidence type="ECO:0000256" key="6">
    <source>
        <dbReference type="ARBA" id="ARBA00022576"/>
    </source>
</evidence>
<dbReference type="AlphaFoldDB" id="A0A3A4N0K1"/>
<name>A0A3A4N0K1_ABYX5</name>
<keyword evidence="7 13" id="KW-0808">Transferase</keyword>
<comment type="subcellular location">
    <subcellularLocation>
        <location evidence="2 13">Cytoplasm</location>
    </subcellularLocation>
</comment>
<feature type="site" description="Participates in the substrate recognition with KAPA and in a stacking interaction with the adenine ring of SAM" evidence="13">
    <location>
        <position position="24"/>
    </location>
</feature>
<evidence type="ECO:0000256" key="11">
    <source>
        <dbReference type="ARBA" id="ARBA00048449"/>
    </source>
</evidence>
<protein>
    <recommendedName>
        <fullName evidence="13">Adenosylmethionine-8-amino-7-oxononanoate aminotransferase</fullName>
        <ecNumber evidence="13">2.6.1.62</ecNumber>
    </recommendedName>
    <alternativeName>
        <fullName evidence="13">7,8-diamino-pelargonic acid aminotransferase</fullName>
        <shortName evidence="13">DAPA AT</shortName>
        <shortName evidence="13">DAPA aminotransferase</shortName>
    </alternativeName>
    <alternativeName>
        <fullName evidence="13">7,8-diaminononanoate synthase</fullName>
        <shortName evidence="13">DANS</shortName>
    </alternativeName>
    <alternativeName>
        <fullName evidence="13">Diaminopelargonic acid synthase</fullName>
    </alternativeName>
</protein>
<evidence type="ECO:0000256" key="2">
    <source>
        <dbReference type="ARBA" id="ARBA00004496"/>
    </source>
</evidence>
<dbReference type="InterPro" id="IPR005815">
    <property type="entry name" value="BioA"/>
</dbReference>
<gene>
    <name evidence="13 14" type="primary">bioA</name>
    <name evidence="14" type="ORF">C4520_19790</name>
</gene>
<proteinExistence type="inferred from homology"/>
<feature type="binding site" evidence="13">
    <location>
        <position position="292"/>
    </location>
    <ligand>
        <name>substrate</name>
    </ligand>
</feature>
<dbReference type="Gene3D" id="3.40.640.10">
    <property type="entry name" value="Type I PLP-dependent aspartate aminotransferase-like (Major domain)"/>
    <property type="match status" value="1"/>
</dbReference>
<evidence type="ECO:0000313" key="14">
    <source>
        <dbReference type="EMBL" id="RJP15667.1"/>
    </source>
</evidence>
<evidence type="ECO:0000256" key="9">
    <source>
        <dbReference type="ARBA" id="ARBA00022756"/>
    </source>
</evidence>
<dbReference type="Gene3D" id="3.90.1150.10">
    <property type="entry name" value="Aspartate Aminotransferase, domain 1"/>
    <property type="match status" value="1"/>
</dbReference>
<comment type="similarity">
    <text evidence="12 13">Belongs to the class-III pyridoxal-phosphate-dependent aminotransferase family. BioA subfamily.</text>
</comment>
<dbReference type="Proteomes" id="UP000265882">
    <property type="component" value="Unassembled WGS sequence"/>
</dbReference>
<dbReference type="FunFam" id="3.40.640.10:FF:000078">
    <property type="entry name" value="Adenosylmethionine-8-amino-7-oxononanoate aminotransferase"/>
    <property type="match status" value="1"/>
</dbReference>
<comment type="subunit">
    <text evidence="4 13">Homodimer.</text>
</comment>
<dbReference type="EMBL" id="QZKU01000131">
    <property type="protein sequence ID" value="RJP15667.1"/>
    <property type="molecule type" value="Genomic_DNA"/>
</dbReference>
<dbReference type="PIRSF" id="PIRSF000521">
    <property type="entry name" value="Transaminase_4ab_Lys_Orn"/>
    <property type="match status" value="1"/>
</dbReference>
<comment type="caution">
    <text evidence="14">The sequence shown here is derived from an EMBL/GenBank/DDBJ whole genome shotgun (WGS) entry which is preliminary data.</text>
</comment>
<evidence type="ECO:0000256" key="12">
    <source>
        <dbReference type="ARBA" id="ARBA00060970"/>
    </source>
</evidence>
<reference evidence="14 15" key="1">
    <citation type="journal article" date="2017" name="ISME J.">
        <title>Energy and carbon metabolisms in a deep terrestrial subsurface fluid microbial community.</title>
        <authorList>
            <person name="Momper L."/>
            <person name="Jungbluth S.P."/>
            <person name="Lee M.D."/>
            <person name="Amend J.P."/>
        </authorList>
    </citation>
    <scope>NUCLEOTIDE SEQUENCE [LARGE SCALE GENOMIC DNA]</scope>
    <source>
        <strain evidence="14">SURF_5</strain>
    </source>
</reference>
<comment type="catalytic activity">
    <reaction evidence="11 13">
        <text>(8S)-8-amino-7-oxononanoate + S-adenosyl-L-methionine = S-adenosyl-4-methylsulfanyl-2-oxobutanoate + (7R,8S)-7,8-diammoniononanoate</text>
        <dbReference type="Rhea" id="RHEA:16861"/>
        <dbReference type="ChEBI" id="CHEBI:16490"/>
        <dbReference type="ChEBI" id="CHEBI:59789"/>
        <dbReference type="ChEBI" id="CHEBI:149468"/>
        <dbReference type="ChEBI" id="CHEBI:149469"/>
        <dbReference type="EC" id="2.6.1.62"/>
    </reaction>
</comment>
<dbReference type="GO" id="GO:0004015">
    <property type="term" value="F:adenosylmethionine-8-amino-7-oxononanoate transaminase activity"/>
    <property type="evidence" value="ECO:0007669"/>
    <property type="project" value="UniProtKB-UniRule"/>
</dbReference>
<dbReference type="CDD" id="cd00610">
    <property type="entry name" value="OAT_like"/>
    <property type="match status" value="1"/>
</dbReference>
<dbReference type="GO" id="GO:0009102">
    <property type="term" value="P:biotin biosynthetic process"/>
    <property type="evidence" value="ECO:0007669"/>
    <property type="project" value="UniProtKB-UniRule"/>
</dbReference>
<evidence type="ECO:0000256" key="10">
    <source>
        <dbReference type="ARBA" id="ARBA00022898"/>
    </source>
</evidence>
<dbReference type="NCBIfam" id="TIGR00508">
    <property type="entry name" value="bioA"/>
    <property type="match status" value="1"/>
</dbReference>
<evidence type="ECO:0000256" key="7">
    <source>
        <dbReference type="ARBA" id="ARBA00022679"/>
    </source>
</evidence>
<dbReference type="PANTHER" id="PTHR42684:SF17">
    <property type="entry name" value="ADENOSYLMETHIONINE-8-AMINO-7-OXONONANOATE AMINOTRANSFERASE"/>
    <property type="match status" value="1"/>
</dbReference>
<dbReference type="PANTHER" id="PTHR42684">
    <property type="entry name" value="ADENOSYLMETHIONINE-8-AMINO-7-OXONONANOATE AMINOTRANSFERASE"/>
    <property type="match status" value="1"/>
</dbReference>
<dbReference type="InterPro" id="IPR005814">
    <property type="entry name" value="Aminotrans_3"/>
</dbReference>
<keyword evidence="5 13" id="KW-0963">Cytoplasm</keyword>
<accession>A0A3A4N0K1</accession>
<dbReference type="SUPFAM" id="SSF53383">
    <property type="entry name" value="PLP-dependent transferases"/>
    <property type="match status" value="1"/>
</dbReference>
<evidence type="ECO:0000313" key="15">
    <source>
        <dbReference type="Proteomes" id="UP000265882"/>
    </source>
</evidence>
<dbReference type="EC" id="2.6.1.62" evidence="13"/>
<keyword evidence="6 13" id="KW-0032">Aminotransferase</keyword>
<comment type="function">
    <text evidence="13">Catalyzes the transfer of the alpha-amino group from S-adenosyl-L-methionine (SAM) to 7-keto-8-aminopelargonic acid (KAPA) to form 7,8-diaminopelargonic acid (DAPA). It is the only aminotransferase known to utilize SAM as an amino donor.</text>
</comment>
<keyword evidence="10 13" id="KW-0663">Pyridoxal phosphate</keyword>
<evidence type="ECO:0000256" key="13">
    <source>
        <dbReference type="HAMAP-Rule" id="MF_00834"/>
    </source>
</evidence>
<feature type="binding site" evidence="13">
    <location>
        <position position="422"/>
    </location>
    <ligand>
        <name>substrate</name>
    </ligand>
</feature>
<feature type="binding site" evidence="13">
    <location>
        <begin position="328"/>
        <end position="329"/>
    </location>
    <ligand>
        <name>pyridoxal 5'-phosphate</name>
        <dbReference type="ChEBI" id="CHEBI:597326"/>
    </ligand>
</feature>
<evidence type="ECO:0000256" key="1">
    <source>
        <dbReference type="ARBA" id="ARBA00001933"/>
    </source>
</evidence>
<dbReference type="InterPro" id="IPR015421">
    <property type="entry name" value="PyrdxlP-dep_Trfase_major"/>
</dbReference>
<evidence type="ECO:0000256" key="5">
    <source>
        <dbReference type="ARBA" id="ARBA00022490"/>
    </source>
</evidence>
<dbReference type="GO" id="GO:0030170">
    <property type="term" value="F:pyridoxal phosphate binding"/>
    <property type="evidence" value="ECO:0007669"/>
    <property type="project" value="UniProtKB-UniRule"/>
</dbReference>
<evidence type="ECO:0000256" key="4">
    <source>
        <dbReference type="ARBA" id="ARBA00011738"/>
    </source>
</evidence>
<sequence length="458" mass="50985">MAKKKEQDPARLEADDRKFIWHPFTQMQDYEADAPLIIERAKGAYLYDIRGKRYLDGVSSLWVTVHGHRKPALDSAIRKQLASVAHSTLLGISNVPSVRLARMLIERAPEGLAKVFYSDNGSTAVEIGLKMAFQFWQQHRSGSHKRRTRFICFENAYHGDTLGSVGVGGIDLFHKMYRPLLMDSIRATSPYCYRCPLELDKSTCDMACLESIERTLKEHADEVAALLIEPLVFAAAGIIVQPPGFLSRIRELCSRYGVLMIADEVAVGIGRTGTFFACERENVSPDILATAKGLSGGYLPVAATLASEQIYQGFLGDYVEMRTLFHGHTYTGNPLGCAASVANLEIFERERTLQKVRNKIRLLETLLRPLSELPHVGDIRQCGLMVGIELVKDRKTREPYGHGEKIGIKAIMEARRRGMIIRPLGNVIVLMPHLTFTPAQLERMVSITAASIETVTGA</sequence>
<evidence type="ECO:0000256" key="8">
    <source>
        <dbReference type="ARBA" id="ARBA00022691"/>
    </source>
</evidence>
<feature type="modified residue" description="N6-(pyridoxal phosphate)lysine" evidence="13">
    <location>
        <position position="292"/>
    </location>
</feature>
<dbReference type="InterPro" id="IPR015422">
    <property type="entry name" value="PyrdxlP-dep_Trfase_small"/>
</dbReference>
<feature type="binding site" evidence="13">
    <location>
        <position position="263"/>
    </location>
    <ligand>
        <name>pyridoxal 5'-phosphate</name>
        <dbReference type="ChEBI" id="CHEBI:597326"/>
    </ligand>
</feature>
<feature type="binding site" evidence="13">
    <location>
        <position position="157"/>
    </location>
    <ligand>
        <name>substrate</name>
    </ligand>
</feature>
<dbReference type="GO" id="GO:0005737">
    <property type="term" value="C:cytoplasm"/>
    <property type="evidence" value="ECO:0007669"/>
    <property type="project" value="UniProtKB-SubCell"/>
</dbReference>
<feature type="binding site" evidence="13">
    <location>
        <position position="327"/>
    </location>
    <ligand>
        <name>substrate</name>
    </ligand>
</feature>